<dbReference type="AlphaFoldDB" id="A0A840WD99"/>
<evidence type="ECO:0000313" key="8">
    <source>
        <dbReference type="EMBL" id="MBB5494142.1"/>
    </source>
</evidence>
<feature type="domain" description="DUF3817" evidence="7">
    <location>
        <begin position="14"/>
        <end position="120"/>
    </location>
</feature>
<dbReference type="PANTHER" id="PTHR40077:SF2">
    <property type="entry name" value="MEMBRANE PROTEIN"/>
    <property type="match status" value="1"/>
</dbReference>
<dbReference type="InterPro" id="IPR023845">
    <property type="entry name" value="DUF3817_TM"/>
</dbReference>
<feature type="transmembrane region" description="Helical" evidence="6">
    <location>
        <begin position="66"/>
        <end position="88"/>
    </location>
</feature>
<evidence type="ECO:0000259" key="7">
    <source>
        <dbReference type="Pfam" id="PF12823"/>
    </source>
</evidence>
<evidence type="ECO:0000256" key="5">
    <source>
        <dbReference type="ARBA" id="ARBA00023136"/>
    </source>
</evidence>
<keyword evidence="3 6" id="KW-0812">Transmembrane</keyword>
<evidence type="ECO:0000256" key="4">
    <source>
        <dbReference type="ARBA" id="ARBA00022989"/>
    </source>
</evidence>
<comment type="subcellular location">
    <subcellularLocation>
        <location evidence="1">Cell membrane</location>
        <topology evidence="1">Multi-pass membrane protein</topology>
    </subcellularLocation>
</comment>
<evidence type="ECO:0000256" key="2">
    <source>
        <dbReference type="ARBA" id="ARBA00022475"/>
    </source>
</evidence>
<reference evidence="8 9" key="1">
    <citation type="submission" date="2020-08" db="EMBL/GenBank/DDBJ databases">
        <title>Sequencing the genomes of 1000 actinobacteria strains.</title>
        <authorList>
            <person name="Klenk H.-P."/>
        </authorList>
    </citation>
    <scope>NUCLEOTIDE SEQUENCE [LARGE SCALE GENOMIC DNA]</scope>
    <source>
        <strain evidence="8 9">DSM 44598</strain>
    </source>
</reference>
<accession>A0A840WD99</accession>
<sequence>MGEVAVDKRRVSFALYRVLAYITGVFLLGLTFLAMPAKYLVGETSMFALVGAPQGWEHWFGPESPLMHYVVMPHGYIYMAYVLVTLWVSLDRRWDAGRTLGVVLAGTVPILGFVVEHRVVKSEKAREIEAERRAAQAQEPAPTG</sequence>
<dbReference type="RefSeq" id="WP_184367227.1">
    <property type="nucleotide sequence ID" value="NZ_BAAAKM010000094.1"/>
</dbReference>
<protein>
    <submittedName>
        <fullName evidence="8">Integral membrane protein</fullName>
    </submittedName>
</protein>
<evidence type="ECO:0000256" key="3">
    <source>
        <dbReference type="ARBA" id="ARBA00022692"/>
    </source>
</evidence>
<name>A0A840WD99_9ACTN</name>
<dbReference type="NCBIfam" id="TIGR03954">
    <property type="entry name" value="integ_memb_HG"/>
    <property type="match status" value="1"/>
</dbReference>
<feature type="transmembrane region" description="Helical" evidence="6">
    <location>
        <begin position="18"/>
        <end position="37"/>
    </location>
</feature>
<evidence type="ECO:0000313" key="9">
    <source>
        <dbReference type="Proteomes" id="UP000579647"/>
    </source>
</evidence>
<proteinExistence type="predicted"/>
<keyword evidence="4 6" id="KW-1133">Transmembrane helix</keyword>
<dbReference type="EMBL" id="JACHDO010000001">
    <property type="protein sequence ID" value="MBB5494142.1"/>
    <property type="molecule type" value="Genomic_DNA"/>
</dbReference>
<comment type="caution">
    <text evidence="8">The sequence shown here is derived from an EMBL/GenBank/DDBJ whole genome shotgun (WGS) entry which is preliminary data.</text>
</comment>
<keyword evidence="9" id="KW-1185">Reference proteome</keyword>
<keyword evidence="2" id="KW-1003">Cell membrane</keyword>
<dbReference type="Pfam" id="PF12823">
    <property type="entry name" value="DUF3817"/>
    <property type="match status" value="1"/>
</dbReference>
<dbReference type="GO" id="GO:0005886">
    <property type="term" value="C:plasma membrane"/>
    <property type="evidence" value="ECO:0007669"/>
    <property type="project" value="UniProtKB-SubCell"/>
</dbReference>
<dbReference type="Proteomes" id="UP000579647">
    <property type="component" value="Unassembled WGS sequence"/>
</dbReference>
<organism evidence="8 9">
    <name type="scientific">Nocardiopsis metallicus</name>
    <dbReference type="NCBI Taxonomy" id="179819"/>
    <lineage>
        <taxon>Bacteria</taxon>
        <taxon>Bacillati</taxon>
        <taxon>Actinomycetota</taxon>
        <taxon>Actinomycetes</taxon>
        <taxon>Streptosporangiales</taxon>
        <taxon>Nocardiopsidaceae</taxon>
        <taxon>Nocardiopsis</taxon>
    </lineage>
</organism>
<evidence type="ECO:0000256" key="1">
    <source>
        <dbReference type="ARBA" id="ARBA00004651"/>
    </source>
</evidence>
<gene>
    <name evidence="8" type="ORF">HNR07_005279</name>
</gene>
<evidence type="ECO:0000256" key="6">
    <source>
        <dbReference type="SAM" id="Phobius"/>
    </source>
</evidence>
<keyword evidence="5 6" id="KW-0472">Membrane</keyword>
<dbReference type="PANTHER" id="PTHR40077">
    <property type="entry name" value="MEMBRANE PROTEIN-RELATED"/>
    <property type="match status" value="1"/>
</dbReference>